<evidence type="ECO:0000313" key="2">
    <source>
        <dbReference type="EMBL" id="PRM93834.1"/>
    </source>
</evidence>
<keyword evidence="1" id="KW-0812">Transmembrane</keyword>
<keyword evidence="1" id="KW-1133">Transmembrane helix</keyword>
<gene>
    <name evidence="2" type="ORF">CJ673_09190</name>
</gene>
<feature type="transmembrane region" description="Helical" evidence="1">
    <location>
        <begin position="161"/>
        <end position="184"/>
    </location>
</feature>
<organism evidence="2 3">
    <name type="scientific">Aliarcobacter cryaerophilus</name>
    <dbReference type="NCBI Taxonomy" id="28198"/>
    <lineage>
        <taxon>Bacteria</taxon>
        <taxon>Pseudomonadati</taxon>
        <taxon>Campylobacterota</taxon>
        <taxon>Epsilonproteobacteria</taxon>
        <taxon>Campylobacterales</taxon>
        <taxon>Arcobacteraceae</taxon>
        <taxon>Aliarcobacter</taxon>
    </lineage>
</organism>
<name>A0A2S9T4S1_9BACT</name>
<reference evidence="2 3" key="1">
    <citation type="submission" date="2017-09" db="EMBL/GenBank/DDBJ databases">
        <title>Reassesment of A. cryaerophilus.</title>
        <authorList>
            <person name="Perez-Cataluna A."/>
            <person name="Collado L."/>
            <person name="Salgado O."/>
            <person name="Lefinanco V."/>
            <person name="Figueras M.J."/>
        </authorList>
    </citation>
    <scope>NUCLEOTIDE SEQUENCE [LARGE SCALE GENOMIC DNA]</scope>
    <source>
        <strain evidence="2 3">LMG 10210</strain>
    </source>
</reference>
<feature type="transmembrane region" description="Helical" evidence="1">
    <location>
        <begin position="130"/>
        <end position="149"/>
    </location>
</feature>
<protein>
    <submittedName>
        <fullName evidence="2">Uncharacterized protein</fullName>
    </submittedName>
</protein>
<evidence type="ECO:0000313" key="3">
    <source>
        <dbReference type="Proteomes" id="UP000238281"/>
    </source>
</evidence>
<feature type="transmembrane region" description="Helical" evidence="1">
    <location>
        <begin position="71"/>
        <end position="97"/>
    </location>
</feature>
<dbReference type="Proteomes" id="UP000238281">
    <property type="component" value="Unassembled WGS sequence"/>
</dbReference>
<keyword evidence="1" id="KW-0472">Membrane</keyword>
<sequence>MKIAIKIALIWLLIFDKQRLLFKTIRPLNKYFRWFLYIATNIAFYFFINFMEKISINFIVSYNFDSTVESIIIFMFGFFKTLGMIFMFGFFFLEFIIDFDIETYQKEKEDKENYIKANKLQWWRLRNCNWFFRILIYTIIFIFCFLMLLNSFLLSGNDRPLYFASFGTFLKQFLAVYVVVLMFFDYKFVQRARNKVLQIPNEVGEKV</sequence>
<dbReference type="AlphaFoldDB" id="A0A2S9T4S1"/>
<dbReference type="RefSeq" id="WP_105915888.1">
    <property type="nucleotide sequence ID" value="NZ_NXGE01000006.1"/>
</dbReference>
<proteinExistence type="predicted"/>
<feature type="transmembrane region" description="Helical" evidence="1">
    <location>
        <begin position="31"/>
        <end position="51"/>
    </location>
</feature>
<comment type="caution">
    <text evidence="2">The sequence shown here is derived from an EMBL/GenBank/DDBJ whole genome shotgun (WGS) entry which is preliminary data.</text>
</comment>
<evidence type="ECO:0000256" key="1">
    <source>
        <dbReference type="SAM" id="Phobius"/>
    </source>
</evidence>
<dbReference type="EMBL" id="NXGE01000006">
    <property type="protein sequence ID" value="PRM93834.1"/>
    <property type="molecule type" value="Genomic_DNA"/>
</dbReference>
<accession>A0A2S9T4S1</accession>